<dbReference type="STRING" id="553385.GCA_000591415_02761"/>
<dbReference type="InterPro" id="IPR014710">
    <property type="entry name" value="RmlC-like_jellyroll"/>
</dbReference>
<reference evidence="6 7" key="1">
    <citation type="submission" date="2019-07" db="EMBL/GenBank/DDBJ databases">
        <title>Diversity of Bacteria from Kongsfjorden, Arctic.</title>
        <authorList>
            <person name="Yu Y."/>
        </authorList>
    </citation>
    <scope>NUCLEOTIDE SEQUENCE [LARGE SCALE GENOMIC DNA]</scope>
    <source>
        <strain evidence="6 7">SM1923</strain>
    </source>
</reference>
<evidence type="ECO:0000256" key="2">
    <source>
        <dbReference type="PIRSR" id="PIRSR006232-1"/>
    </source>
</evidence>
<organism evidence="6 7">
    <name type="scientific">Cobetia crustatorum</name>
    <dbReference type="NCBI Taxonomy" id="553385"/>
    <lineage>
        <taxon>Bacteria</taxon>
        <taxon>Pseudomonadati</taxon>
        <taxon>Pseudomonadota</taxon>
        <taxon>Gammaproteobacteria</taxon>
        <taxon>Oceanospirillales</taxon>
        <taxon>Halomonadaceae</taxon>
        <taxon>Cobetia</taxon>
    </lineage>
</organism>
<comment type="caution">
    <text evidence="6">The sequence shown here is derived from an EMBL/GenBank/DDBJ whole genome shotgun (WGS) entry which is preliminary data.</text>
</comment>
<evidence type="ECO:0000256" key="3">
    <source>
        <dbReference type="RuleBase" id="RU003457"/>
    </source>
</evidence>
<keyword evidence="2" id="KW-0408">Iron</keyword>
<dbReference type="EMBL" id="VNFH01000004">
    <property type="protein sequence ID" value="TVU71224.1"/>
    <property type="molecule type" value="Genomic_DNA"/>
</dbReference>
<sequence>MMYLRRNNERGHARFDWLESRHSFSFASYYDPAHMGVSVLRVINDDIVAPGAGFDAHPHRDMEIISYVLQGSIEHRDTLGSHRKLSAGEVQVMSAGTGVEHSEYNVSEHDSLHFLQIWITPNAKGLTPRYQQQPFEPTPGLQLLIAPADDKTGADNANTDADADVLSINQDARMYRVQLDGQDLELPQRPNRVYYLHVIEGQVSLQGETLKAGDAAAVNTAPLVLSGAQSLHALLFDLPA</sequence>
<feature type="binding site" evidence="2">
    <location>
        <position position="59"/>
    </location>
    <ligand>
        <name>Fe cation</name>
        <dbReference type="ChEBI" id="CHEBI:24875"/>
    </ligand>
</feature>
<feature type="domain" description="Pirin N-terminal" evidence="4">
    <location>
        <begin position="11"/>
        <end position="119"/>
    </location>
</feature>
<dbReference type="PIRSF" id="PIRSF006232">
    <property type="entry name" value="Pirin"/>
    <property type="match status" value="1"/>
</dbReference>
<keyword evidence="2" id="KW-0479">Metal-binding</keyword>
<dbReference type="InterPro" id="IPR011051">
    <property type="entry name" value="RmlC_Cupin_sf"/>
</dbReference>
<accession>A0A558HQ18</accession>
<evidence type="ECO:0000259" key="5">
    <source>
        <dbReference type="Pfam" id="PF17954"/>
    </source>
</evidence>
<dbReference type="PANTHER" id="PTHR43212">
    <property type="entry name" value="QUERCETIN 2,3-DIOXYGENASE"/>
    <property type="match status" value="1"/>
</dbReference>
<evidence type="ECO:0000313" key="7">
    <source>
        <dbReference type="Proteomes" id="UP000319941"/>
    </source>
</evidence>
<comment type="similarity">
    <text evidence="1 3">Belongs to the pirin family.</text>
</comment>
<dbReference type="Pfam" id="PF17954">
    <property type="entry name" value="Pirin_C_2"/>
    <property type="match status" value="1"/>
</dbReference>
<dbReference type="InterPro" id="IPR012093">
    <property type="entry name" value="Pirin"/>
</dbReference>
<proteinExistence type="inferred from homology"/>
<feature type="binding site" evidence="2">
    <location>
        <position position="57"/>
    </location>
    <ligand>
        <name>Fe cation</name>
        <dbReference type="ChEBI" id="CHEBI:24875"/>
    </ligand>
</feature>
<dbReference type="GO" id="GO:0046872">
    <property type="term" value="F:metal ion binding"/>
    <property type="evidence" value="ECO:0007669"/>
    <property type="project" value="UniProtKB-KW"/>
</dbReference>
<evidence type="ECO:0000256" key="1">
    <source>
        <dbReference type="ARBA" id="ARBA00008416"/>
    </source>
</evidence>
<dbReference type="Proteomes" id="UP000319941">
    <property type="component" value="Unassembled WGS sequence"/>
</dbReference>
<comment type="cofactor">
    <cofactor evidence="2">
        <name>Fe cation</name>
        <dbReference type="ChEBI" id="CHEBI:24875"/>
    </cofactor>
    <text evidence="2">Binds 1 Fe cation per subunit.</text>
</comment>
<protein>
    <submittedName>
        <fullName evidence="6">Pirin family protein</fullName>
    </submittedName>
</protein>
<dbReference type="SUPFAM" id="SSF51182">
    <property type="entry name" value="RmlC-like cupins"/>
    <property type="match status" value="1"/>
</dbReference>
<feature type="domain" description="Quercetin 2,3-dioxygenase C-terminal cupin" evidence="5">
    <location>
        <begin position="160"/>
        <end position="238"/>
    </location>
</feature>
<name>A0A558HQ18_9GAMM</name>
<dbReference type="InterPro" id="IPR041602">
    <property type="entry name" value="Quercetinase_C"/>
</dbReference>
<dbReference type="InterPro" id="IPR003829">
    <property type="entry name" value="Pirin_N_dom"/>
</dbReference>
<dbReference type="AlphaFoldDB" id="A0A558HQ18"/>
<feature type="binding site" evidence="2">
    <location>
        <position position="103"/>
    </location>
    <ligand>
        <name>Fe cation</name>
        <dbReference type="ChEBI" id="CHEBI:24875"/>
    </ligand>
</feature>
<gene>
    <name evidence="6" type="ORF">FQP86_06755</name>
</gene>
<keyword evidence="7" id="KW-1185">Reference proteome</keyword>
<evidence type="ECO:0000259" key="4">
    <source>
        <dbReference type="Pfam" id="PF02678"/>
    </source>
</evidence>
<dbReference type="CDD" id="cd02910">
    <property type="entry name" value="cupin_Yhhw_N"/>
    <property type="match status" value="1"/>
</dbReference>
<dbReference type="Pfam" id="PF02678">
    <property type="entry name" value="Pirin"/>
    <property type="match status" value="1"/>
</dbReference>
<feature type="binding site" evidence="2">
    <location>
        <position position="101"/>
    </location>
    <ligand>
        <name>Fe cation</name>
        <dbReference type="ChEBI" id="CHEBI:24875"/>
    </ligand>
</feature>
<dbReference type="OrthoDB" id="9780903at2"/>
<evidence type="ECO:0000313" key="6">
    <source>
        <dbReference type="EMBL" id="TVU71224.1"/>
    </source>
</evidence>
<dbReference type="RefSeq" id="WP_144727054.1">
    <property type="nucleotide sequence ID" value="NZ_CAWOWR010000097.1"/>
</dbReference>
<dbReference type="PANTHER" id="PTHR43212:SF3">
    <property type="entry name" value="QUERCETIN 2,3-DIOXYGENASE"/>
    <property type="match status" value="1"/>
</dbReference>
<dbReference type="Gene3D" id="2.60.120.10">
    <property type="entry name" value="Jelly Rolls"/>
    <property type="match status" value="2"/>
</dbReference>